<dbReference type="AlphaFoldDB" id="B0D4W3"/>
<organism evidence="3">
    <name type="scientific">Laccaria bicolor (strain S238N-H82 / ATCC MYA-4686)</name>
    <name type="common">Bicoloured deceiver</name>
    <name type="synonym">Laccaria laccata var. bicolor</name>
    <dbReference type="NCBI Taxonomy" id="486041"/>
    <lineage>
        <taxon>Eukaryota</taxon>
        <taxon>Fungi</taxon>
        <taxon>Dikarya</taxon>
        <taxon>Basidiomycota</taxon>
        <taxon>Agaricomycotina</taxon>
        <taxon>Agaricomycetes</taxon>
        <taxon>Agaricomycetidae</taxon>
        <taxon>Agaricales</taxon>
        <taxon>Agaricineae</taxon>
        <taxon>Hydnangiaceae</taxon>
        <taxon>Laccaria</taxon>
    </lineage>
</organism>
<reference evidence="2 3" key="1">
    <citation type="journal article" date="2008" name="Nature">
        <title>The genome of Laccaria bicolor provides insights into mycorrhizal symbiosis.</title>
        <authorList>
            <person name="Martin F."/>
            <person name="Aerts A."/>
            <person name="Ahren D."/>
            <person name="Brun A."/>
            <person name="Danchin E.G.J."/>
            <person name="Duchaussoy F."/>
            <person name="Gibon J."/>
            <person name="Kohler A."/>
            <person name="Lindquist E."/>
            <person name="Pereda V."/>
            <person name="Salamov A."/>
            <person name="Shapiro H.J."/>
            <person name="Wuyts J."/>
            <person name="Blaudez D."/>
            <person name="Buee M."/>
            <person name="Brokstein P."/>
            <person name="Canbaeck B."/>
            <person name="Cohen D."/>
            <person name="Courty P.E."/>
            <person name="Coutinho P.M."/>
            <person name="Delaruelle C."/>
            <person name="Detter J.C."/>
            <person name="Deveau A."/>
            <person name="DiFazio S."/>
            <person name="Duplessis S."/>
            <person name="Fraissinet-Tachet L."/>
            <person name="Lucic E."/>
            <person name="Frey-Klett P."/>
            <person name="Fourrey C."/>
            <person name="Feussner I."/>
            <person name="Gay G."/>
            <person name="Grimwood J."/>
            <person name="Hoegger P.J."/>
            <person name="Jain P."/>
            <person name="Kilaru S."/>
            <person name="Labbe J."/>
            <person name="Lin Y.C."/>
            <person name="Legue V."/>
            <person name="Le Tacon F."/>
            <person name="Marmeisse R."/>
            <person name="Melayah D."/>
            <person name="Montanini B."/>
            <person name="Muratet M."/>
            <person name="Nehls U."/>
            <person name="Niculita-Hirzel H."/>
            <person name="Oudot-Le Secq M.P."/>
            <person name="Peter M."/>
            <person name="Quesneville H."/>
            <person name="Rajashekar B."/>
            <person name="Reich M."/>
            <person name="Rouhier N."/>
            <person name="Schmutz J."/>
            <person name="Yin T."/>
            <person name="Chalot M."/>
            <person name="Henrissat B."/>
            <person name="Kuees U."/>
            <person name="Lucas S."/>
            <person name="Van de Peer Y."/>
            <person name="Podila G.K."/>
            <person name="Polle A."/>
            <person name="Pukkila P.J."/>
            <person name="Richardson P.M."/>
            <person name="Rouze P."/>
            <person name="Sanders I.R."/>
            <person name="Stajich J.E."/>
            <person name="Tunlid A."/>
            <person name="Tuskan G."/>
            <person name="Grigoriev I.V."/>
        </authorList>
    </citation>
    <scope>NUCLEOTIDE SEQUENCE [LARGE SCALE GENOMIC DNA]</scope>
    <source>
        <strain evidence="3">S238N-H82 / ATCC MYA-4686</strain>
    </source>
</reference>
<keyword evidence="3" id="KW-1185">Reference proteome</keyword>
<sequence length="249" mass="27864">MSAESTERIATQLLGKRRERDPEKSDEGVNGPRKRHREVRDETSDGLMIVHPKDIDLHGQLTSGRNYRTHSAFHRGRVVAVKVFDGPRAKQSWKLNLTLAKNLLHSNVPKTIGISGENIWGSPFIVFQGISDRKMNSLLAKTLRTDLNKSVQLSMKTVKGLAAGLSYVESQNLLSKGIVSHLKWENFDIFAGDCDQPVLSVHLPDTTAHGLHPAPSFYHSEDHRGGIEILNGVCQKVRTRSMVDRPIHR</sequence>
<dbReference type="EMBL" id="DS547097">
    <property type="protein sequence ID" value="EDR10414.1"/>
    <property type="molecule type" value="Genomic_DNA"/>
</dbReference>
<feature type="compositionally biased region" description="Basic and acidic residues" evidence="1">
    <location>
        <begin position="16"/>
        <end position="27"/>
    </location>
</feature>
<protein>
    <submittedName>
        <fullName evidence="2">Predicted protein</fullName>
    </submittedName>
</protein>
<evidence type="ECO:0000256" key="1">
    <source>
        <dbReference type="SAM" id="MobiDB-lite"/>
    </source>
</evidence>
<dbReference type="InterPro" id="IPR011009">
    <property type="entry name" value="Kinase-like_dom_sf"/>
</dbReference>
<gene>
    <name evidence="2" type="ORF">LACBIDRAFT_317314</name>
</gene>
<dbReference type="GeneID" id="6074340"/>
<dbReference type="Gene3D" id="1.10.510.10">
    <property type="entry name" value="Transferase(Phosphotransferase) domain 1"/>
    <property type="match status" value="1"/>
</dbReference>
<evidence type="ECO:0000313" key="2">
    <source>
        <dbReference type="EMBL" id="EDR10414.1"/>
    </source>
</evidence>
<accession>B0D4W3</accession>
<dbReference type="RefSeq" id="XP_001878864.1">
    <property type="nucleotide sequence ID" value="XM_001878829.1"/>
</dbReference>
<name>B0D4W3_LACBS</name>
<evidence type="ECO:0000313" key="3">
    <source>
        <dbReference type="Proteomes" id="UP000001194"/>
    </source>
</evidence>
<dbReference type="KEGG" id="lbc:LACBIDRAFT_317314"/>
<dbReference type="OrthoDB" id="3026831at2759"/>
<proteinExistence type="predicted"/>
<dbReference type="HOGENOM" id="CLU_1001403_0_0_1"/>
<dbReference type="Proteomes" id="UP000001194">
    <property type="component" value="Unassembled WGS sequence"/>
</dbReference>
<dbReference type="InParanoid" id="B0D4W3"/>
<feature type="region of interest" description="Disordered" evidence="1">
    <location>
        <begin position="1"/>
        <end position="42"/>
    </location>
</feature>
<dbReference type="SUPFAM" id="SSF56112">
    <property type="entry name" value="Protein kinase-like (PK-like)"/>
    <property type="match status" value="1"/>
</dbReference>